<evidence type="ECO:0000256" key="2">
    <source>
        <dbReference type="ARBA" id="ARBA00004406"/>
    </source>
</evidence>
<comment type="function">
    <text evidence="14">Non-classical phosphatidylinositol (PtdIns) transfer protein (PITP), which exhibits PtdIns-binding/transfer activity in the absence of detectable PtdCho-binding/transfer activity. Regulates PtdIns(4,5)P2 homeostasis at the plasma membrane. Heme-binding protein that may play a role in organic oxidant-induced stress responses.</text>
</comment>
<dbReference type="InterPro" id="IPR036865">
    <property type="entry name" value="CRAL-TRIO_dom_sf"/>
</dbReference>
<evidence type="ECO:0000259" key="17">
    <source>
        <dbReference type="PROSITE" id="PS50191"/>
    </source>
</evidence>
<evidence type="ECO:0000256" key="4">
    <source>
        <dbReference type="ARBA" id="ARBA00022448"/>
    </source>
</evidence>
<evidence type="ECO:0000256" key="8">
    <source>
        <dbReference type="ARBA" id="ARBA00022824"/>
    </source>
</evidence>
<dbReference type="InterPro" id="IPR036273">
    <property type="entry name" value="CRAL/TRIO_N_dom_sf"/>
</dbReference>
<dbReference type="STRING" id="114155.A0A4Q9Q049"/>
<dbReference type="GO" id="GO:0017157">
    <property type="term" value="P:regulation of exocytosis"/>
    <property type="evidence" value="ECO:0007669"/>
    <property type="project" value="TreeGrafter"/>
</dbReference>
<dbReference type="Gene3D" id="3.40.525.10">
    <property type="entry name" value="CRAL-TRIO lipid binding domain"/>
    <property type="match status" value="1"/>
</dbReference>
<evidence type="ECO:0000256" key="12">
    <source>
        <dbReference type="ARBA" id="ARBA00023136"/>
    </source>
</evidence>
<dbReference type="PROSITE" id="PS50191">
    <property type="entry name" value="CRAL_TRIO"/>
    <property type="match status" value="1"/>
</dbReference>
<keyword evidence="8 15" id="KW-0256">Endoplasmic reticulum</keyword>
<comment type="cofactor">
    <cofactor evidence="1">
        <name>heme b</name>
        <dbReference type="ChEBI" id="CHEBI:60344"/>
    </cofactor>
</comment>
<accession>A0A4Q9Q049</accession>
<evidence type="ECO:0000256" key="11">
    <source>
        <dbReference type="ARBA" id="ARBA00023055"/>
    </source>
</evidence>
<feature type="compositionally biased region" description="Low complexity" evidence="16">
    <location>
        <begin position="18"/>
        <end position="37"/>
    </location>
</feature>
<comment type="similarity">
    <text evidence="3 15">Belongs to the SFH5 family.</text>
</comment>
<feature type="compositionally biased region" description="Pro residues" evidence="16">
    <location>
        <begin position="52"/>
        <end position="78"/>
    </location>
</feature>
<comment type="subcellular location">
    <subcellularLocation>
        <location evidence="15">Cytoplasm</location>
    </subcellularLocation>
    <subcellularLocation>
        <location evidence="2 15">Endoplasmic reticulum membrane</location>
        <topology evidence="2 15">Peripheral membrane protein</topology>
    </subcellularLocation>
    <subcellularLocation>
        <location evidence="15">Microsome membrane</location>
        <topology evidence="15">Peripheral membrane protein</topology>
    </subcellularLocation>
</comment>
<dbReference type="GO" id="GO:0008526">
    <property type="term" value="F:phosphatidylinositol transfer activity"/>
    <property type="evidence" value="ECO:0007669"/>
    <property type="project" value="UniProtKB-UniRule"/>
</dbReference>
<evidence type="ECO:0000256" key="3">
    <source>
        <dbReference type="ARBA" id="ARBA00006667"/>
    </source>
</evidence>
<dbReference type="PANTHER" id="PTHR47669:SF1">
    <property type="entry name" value="PHOSPHATIDYLINOSITOL TRANSFER PROTEIN SFH5"/>
    <property type="match status" value="1"/>
</dbReference>
<keyword evidence="7" id="KW-0479">Metal-binding</keyword>
<evidence type="ECO:0000256" key="1">
    <source>
        <dbReference type="ARBA" id="ARBA00001970"/>
    </source>
</evidence>
<evidence type="ECO:0000313" key="19">
    <source>
        <dbReference type="Proteomes" id="UP000292082"/>
    </source>
</evidence>
<proteinExistence type="inferred from homology"/>
<protein>
    <recommendedName>
        <fullName evidence="15">Phosphatidylinositol transfer protein SFH5</fullName>
        <shortName evidence="15">PITP SFH5</shortName>
    </recommendedName>
</protein>
<dbReference type="InterPro" id="IPR042938">
    <property type="entry name" value="Sfh5"/>
</dbReference>
<organism evidence="18 19">
    <name type="scientific">Dichomitus squalens</name>
    <dbReference type="NCBI Taxonomy" id="114155"/>
    <lineage>
        <taxon>Eukaryota</taxon>
        <taxon>Fungi</taxon>
        <taxon>Dikarya</taxon>
        <taxon>Basidiomycota</taxon>
        <taxon>Agaricomycotina</taxon>
        <taxon>Agaricomycetes</taxon>
        <taxon>Polyporales</taxon>
        <taxon>Polyporaceae</taxon>
        <taxon>Dichomitus</taxon>
    </lineage>
</organism>
<evidence type="ECO:0000256" key="5">
    <source>
        <dbReference type="ARBA" id="ARBA00022490"/>
    </source>
</evidence>
<dbReference type="GO" id="GO:0005829">
    <property type="term" value="C:cytosol"/>
    <property type="evidence" value="ECO:0007669"/>
    <property type="project" value="TreeGrafter"/>
</dbReference>
<keyword evidence="4 15" id="KW-0813">Transport</keyword>
<dbReference type="GO" id="GO:0005886">
    <property type="term" value="C:plasma membrane"/>
    <property type="evidence" value="ECO:0007669"/>
    <property type="project" value="TreeGrafter"/>
</dbReference>
<dbReference type="GO" id="GO:0046872">
    <property type="term" value="F:metal ion binding"/>
    <property type="evidence" value="ECO:0007669"/>
    <property type="project" value="UniProtKB-KW"/>
</dbReference>
<dbReference type="InterPro" id="IPR001251">
    <property type="entry name" value="CRAL-TRIO_dom"/>
</dbReference>
<dbReference type="Pfam" id="PF00650">
    <property type="entry name" value="CRAL_TRIO"/>
    <property type="match status" value="1"/>
</dbReference>
<reference evidence="18 19" key="1">
    <citation type="submission" date="2019-01" db="EMBL/GenBank/DDBJ databases">
        <title>Draft genome sequences of three monokaryotic isolates of the white-rot basidiomycete fungus Dichomitus squalens.</title>
        <authorList>
            <consortium name="DOE Joint Genome Institute"/>
            <person name="Lopez S.C."/>
            <person name="Andreopoulos B."/>
            <person name="Pangilinan J."/>
            <person name="Lipzen A."/>
            <person name="Riley R."/>
            <person name="Ahrendt S."/>
            <person name="Ng V."/>
            <person name="Barry K."/>
            <person name="Daum C."/>
            <person name="Grigoriev I.V."/>
            <person name="Hilden K.S."/>
            <person name="Makela M.R."/>
            <person name="de Vries R.P."/>
        </authorList>
    </citation>
    <scope>NUCLEOTIDE SEQUENCE [LARGE SCALE GENOMIC DNA]</scope>
    <source>
        <strain evidence="18 19">CBS 464.89</strain>
    </source>
</reference>
<dbReference type="PRINTS" id="PR01217">
    <property type="entry name" value="PRICHEXTENSN"/>
</dbReference>
<evidence type="ECO:0000256" key="15">
    <source>
        <dbReference type="RuleBase" id="RU367059"/>
    </source>
</evidence>
<dbReference type="Proteomes" id="UP000292082">
    <property type="component" value="Unassembled WGS sequence"/>
</dbReference>
<keyword evidence="5 15" id="KW-0963">Cytoplasm</keyword>
<keyword evidence="10" id="KW-0408">Iron</keyword>
<dbReference type="PANTHER" id="PTHR47669">
    <property type="entry name" value="PHOSPHATIDYLINOSITOL TRANSFER PROTEIN SFH5"/>
    <property type="match status" value="1"/>
</dbReference>
<evidence type="ECO:0000313" key="18">
    <source>
        <dbReference type="EMBL" id="TBU60473.1"/>
    </source>
</evidence>
<gene>
    <name evidence="18" type="ORF">BD310DRAFT_922563</name>
</gene>
<keyword evidence="9 15" id="KW-0492">Microsome</keyword>
<keyword evidence="6" id="KW-0349">Heme</keyword>
<dbReference type="SMART" id="SM00516">
    <property type="entry name" value="SEC14"/>
    <property type="match status" value="1"/>
</dbReference>
<comment type="catalytic activity">
    <reaction evidence="13">
        <text>a 1,2-diacyl-sn-glycero-3-phospho-(1D-myo-inositol)(in) = a 1,2-diacyl-sn-glycero-3-phospho-(1D-myo-inositol)(out)</text>
        <dbReference type="Rhea" id="RHEA:38691"/>
        <dbReference type="ChEBI" id="CHEBI:57880"/>
    </reaction>
    <physiologicalReaction direction="left-to-right" evidence="13">
        <dbReference type="Rhea" id="RHEA:38692"/>
    </physiologicalReaction>
</comment>
<sequence>MMSSENTEPIPVPPPTEPIVATEAAAEPEPTASADAPAPEPTPAAPSTDAPAPAPEPEAVPAAPAPEPTPAPTEPTPAPAETTPAAEPTAAAAPVTEAATKPEDPKPAEPSVVTETVKKEEEVEEPQNELTKKFTEAEWKAVKELRSQLPSVFERAYPDAKPAPSSITLWGVELSPTAPSAKASVILVKFARARNLVVKDAADMLVNTLKWRDEFKIDEVLKEQFDPEVFGKLGRVYGKDKQGRPVTYNLYGAVTDLKAVFGDVQKFIRWRVQFMEQSIELLDFETVDQMVQIHDYEGVSLTQRDAAQKAAAKEATNIFQNHYPEFLSRKFFINVPTLLTWVFWLFKPLLSAATLAKMSVVGSGPKTIGAELSQVIDPKELPKKYGGEAEGF</sequence>
<feature type="compositionally biased region" description="Low complexity" evidence="16">
    <location>
        <begin position="79"/>
        <end position="99"/>
    </location>
</feature>
<dbReference type="GO" id="GO:0043001">
    <property type="term" value="P:Golgi to plasma membrane protein transport"/>
    <property type="evidence" value="ECO:0007669"/>
    <property type="project" value="TreeGrafter"/>
</dbReference>
<evidence type="ECO:0000256" key="13">
    <source>
        <dbReference type="ARBA" id="ARBA00024146"/>
    </source>
</evidence>
<dbReference type="SUPFAM" id="SSF46938">
    <property type="entry name" value="CRAL/TRIO N-terminal domain"/>
    <property type="match status" value="1"/>
</dbReference>
<evidence type="ECO:0000256" key="10">
    <source>
        <dbReference type="ARBA" id="ARBA00023004"/>
    </source>
</evidence>
<evidence type="ECO:0000256" key="7">
    <source>
        <dbReference type="ARBA" id="ARBA00022723"/>
    </source>
</evidence>
<keyword evidence="12 15" id="KW-0472">Membrane</keyword>
<dbReference type="GO" id="GO:0005789">
    <property type="term" value="C:endoplasmic reticulum membrane"/>
    <property type="evidence" value="ECO:0007669"/>
    <property type="project" value="UniProtKB-SubCell"/>
</dbReference>
<keyword evidence="19" id="KW-1185">Reference proteome</keyword>
<dbReference type="AlphaFoldDB" id="A0A4Q9Q049"/>
<name>A0A4Q9Q049_9APHY</name>
<evidence type="ECO:0000256" key="14">
    <source>
        <dbReference type="ARBA" id="ARBA00024180"/>
    </source>
</evidence>
<dbReference type="EMBL" id="ML145104">
    <property type="protein sequence ID" value="TBU60473.1"/>
    <property type="molecule type" value="Genomic_DNA"/>
</dbReference>
<evidence type="ECO:0000256" key="6">
    <source>
        <dbReference type="ARBA" id="ARBA00022617"/>
    </source>
</evidence>
<dbReference type="SUPFAM" id="SSF52087">
    <property type="entry name" value="CRAL/TRIO domain"/>
    <property type="match status" value="1"/>
</dbReference>
<dbReference type="CDD" id="cd00170">
    <property type="entry name" value="SEC14"/>
    <property type="match status" value="1"/>
</dbReference>
<dbReference type="GO" id="GO:0032541">
    <property type="term" value="C:cortical endoplasmic reticulum"/>
    <property type="evidence" value="ECO:0007669"/>
    <property type="project" value="TreeGrafter"/>
</dbReference>
<evidence type="ECO:0000256" key="9">
    <source>
        <dbReference type="ARBA" id="ARBA00022848"/>
    </source>
</evidence>
<feature type="domain" description="CRAL-TRIO" evidence="17">
    <location>
        <begin position="217"/>
        <end position="392"/>
    </location>
</feature>
<feature type="region of interest" description="Disordered" evidence="16">
    <location>
        <begin position="1"/>
        <end position="130"/>
    </location>
</feature>
<evidence type="ECO:0000256" key="16">
    <source>
        <dbReference type="SAM" id="MobiDB-lite"/>
    </source>
</evidence>
<keyword evidence="11 15" id="KW-0445">Lipid transport</keyword>